<sequence length="246" mass="26624">MRKPGKLHVATITALGGLILSGLVLDTAPVRAESALEFLLNQARRSRPQPRYESPPPPVTRFFDFFGPREFIERPRRAAAVSHDFERVVCRRICDGAEIALGIMPEKPSYQDAELMCTAAGNGSPTKLIVEKFEPGAGFTPTSVAKADTETSPPLLEGRAALGQNPLPKPAQPVALACPLSQTAEPFMVPLLHDATLRGGDVVATKEGFKVFVGRGDPPFSPKDFVDVDKSKRVSDAIRKLKIATR</sequence>
<keyword evidence="2" id="KW-1185">Reference proteome</keyword>
<accession>A0ABV9YZP0</accession>
<proteinExistence type="predicted"/>
<gene>
    <name evidence="1" type="ORF">ACFPFW_04600</name>
</gene>
<dbReference type="EMBL" id="JBHSJF010000004">
    <property type="protein sequence ID" value="MFC5067292.1"/>
    <property type="molecule type" value="Genomic_DNA"/>
</dbReference>
<evidence type="ECO:0000313" key="2">
    <source>
        <dbReference type="Proteomes" id="UP001595796"/>
    </source>
</evidence>
<organism evidence="1 2">
    <name type="scientific">Flaviflagellibacter deserti</name>
    <dbReference type="NCBI Taxonomy" id="2267266"/>
    <lineage>
        <taxon>Bacteria</taxon>
        <taxon>Pseudomonadati</taxon>
        <taxon>Pseudomonadota</taxon>
        <taxon>Alphaproteobacteria</taxon>
        <taxon>Hyphomicrobiales</taxon>
        <taxon>Flaviflagellibacter</taxon>
    </lineage>
</organism>
<reference evidence="2" key="1">
    <citation type="journal article" date="2019" name="Int. J. Syst. Evol. Microbiol.">
        <title>The Global Catalogue of Microorganisms (GCM) 10K type strain sequencing project: providing services to taxonomists for standard genome sequencing and annotation.</title>
        <authorList>
            <consortium name="The Broad Institute Genomics Platform"/>
            <consortium name="The Broad Institute Genome Sequencing Center for Infectious Disease"/>
            <person name="Wu L."/>
            <person name="Ma J."/>
        </authorList>
    </citation>
    <scope>NUCLEOTIDE SEQUENCE [LARGE SCALE GENOMIC DNA]</scope>
    <source>
        <strain evidence="2">CGMCC 1.16444</strain>
    </source>
</reference>
<comment type="caution">
    <text evidence="1">The sequence shown here is derived from an EMBL/GenBank/DDBJ whole genome shotgun (WGS) entry which is preliminary data.</text>
</comment>
<evidence type="ECO:0000313" key="1">
    <source>
        <dbReference type="EMBL" id="MFC5067292.1"/>
    </source>
</evidence>
<dbReference type="Proteomes" id="UP001595796">
    <property type="component" value="Unassembled WGS sequence"/>
</dbReference>
<dbReference type="RefSeq" id="WP_114957101.1">
    <property type="nucleotide sequence ID" value="NZ_JBHSJF010000004.1"/>
</dbReference>
<name>A0ABV9YZP0_9HYPH</name>
<protein>
    <submittedName>
        <fullName evidence="1">Uncharacterized protein</fullName>
    </submittedName>
</protein>